<dbReference type="EMBL" id="JANHOG010000576">
    <property type="protein sequence ID" value="KAJ3553128.1"/>
    <property type="molecule type" value="Genomic_DNA"/>
</dbReference>
<keyword evidence="2" id="KW-1185">Reference proteome</keyword>
<gene>
    <name evidence="1" type="ORF">NM688_g3784</name>
</gene>
<sequence>MFGLEVSAVPVLFCVFSLVAIGYLYAQRRNSRLPPGPKGIPFVGNIFDIPKTYEWKRYREWSRQYNSDLIHLNLMGTPMVILHTVQAANDLFEKRSALYSDRQSGVMANDLIGWDFLMGFMRYGTRWRDSRRAFHQHFTAHAVTAYYPTVEKGSRKLLVRLLEDPENFLPHIRHMTGELIMRLVYGIDVLPKDDPYISITETALQSLISGNAGAYLVKHIPAWFPGAGFKRLALAWRKDVRKMVDMPYNAVRQSLAKGEAIPSMLSQQLSKLEGNRDNAYEESVFRSAAASAYTGGADTTVSSLGTFILAMLFHPEVQKRAQAELDRVVGQDRLPTFDDEQSLPYISAIVKEVLRAMLHDESKYPQPEQFQPERYLNSDGTIDPRAPDPSEAAFGFGRRICPGRHLARASVWMTVACTLATFDIEKTVDKSGRIVEPRIDYTPGLISYPVPFKCAFKVRSEKAEKLIQFASDEH</sequence>
<comment type="caution">
    <text evidence="1">The sequence shown here is derived from an EMBL/GenBank/DDBJ whole genome shotgun (WGS) entry which is preliminary data.</text>
</comment>
<protein>
    <submittedName>
        <fullName evidence="1">Uncharacterized protein</fullName>
    </submittedName>
</protein>
<accession>A0ACC1T4J6</accession>
<reference evidence="1" key="1">
    <citation type="submission" date="2022-07" db="EMBL/GenBank/DDBJ databases">
        <title>Genome Sequence of Phlebia brevispora.</title>
        <authorList>
            <person name="Buettner E."/>
        </authorList>
    </citation>
    <scope>NUCLEOTIDE SEQUENCE</scope>
    <source>
        <strain evidence="1">MPL23</strain>
    </source>
</reference>
<evidence type="ECO:0000313" key="1">
    <source>
        <dbReference type="EMBL" id="KAJ3553128.1"/>
    </source>
</evidence>
<proteinExistence type="predicted"/>
<name>A0ACC1T4J6_9APHY</name>
<dbReference type="Proteomes" id="UP001148662">
    <property type="component" value="Unassembled WGS sequence"/>
</dbReference>
<evidence type="ECO:0000313" key="2">
    <source>
        <dbReference type="Proteomes" id="UP001148662"/>
    </source>
</evidence>
<organism evidence="1 2">
    <name type="scientific">Phlebia brevispora</name>
    <dbReference type="NCBI Taxonomy" id="194682"/>
    <lineage>
        <taxon>Eukaryota</taxon>
        <taxon>Fungi</taxon>
        <taxon>Dikarya</taxon>
        <taxon>Basidiomycota</taxon>
        <taxon>Agaricomycotina</taxon>
        <taxon>Agaricomycetes</taxon>
        <taxon>Polyporales</taxon>
        <taxon>Meruliaceae</taxon>
        <taxon>Phlebia</taxon>
    </lineage>
</organism>